<dbReference type="EMBL" id="JAXCGZ010011555">
    <property type="protein sequence ID" value="KAK7074517.1"/>
    <property type="molecule type" value="Genomic_DNA"/>
</dbReference>
<reference evidence="2 3" key="1">
    <citation type="submission" date="2023-11" db="EMBL/GenBank/DDBJ databases">
        <title>Halocaridina rubra genome assembly.</title>
        <authorList>
            <person name="Smith C."/>
        </authorList>
    </citation>
    <scope>NUCLEOTIDE SEQUENCE [LARGE SCALE GENOMIC DNA]</scope>
    <source>
        <strain evidence="2">EP-1</strain>
        <tissue evidence="2">Whole</tissue>
    </source>
</reference>
<feature type="compositionally biased region" description="Basic residues" evidence="1">
    <location>
        <begin position="13"/>
        <end position="25"/>
    </location>
</feature>
<comment type="caution">
    <text evidence="2">The sequence shown here is derived from an EMBL/GenBank/DDBJ whole genome shotgun (WGS) entry which is preliminary data.</text>
</comment>
<dbReference type="Proteomes" id="UP001381693">
    <property type="component" value="Unassembled WGS sequence"/>
</dbReference>
<protein>
    <submittedName>
        <fullName evidence="2">Uncharacterized protein</fullName>
    </submittedName>
</protein>
<sequence>GKQIHSMIIKEKSRIHRHIGARRSKSPPLNPGQISVAVPDKDIPLSTGGHIYEEMPILQLKTQDTKSPPGKPSRLSTHLSRKEETSILSKMNKVKSHPTGIGQGTPRSPLQPRAESFRTSTVAGACGGSEPLVSSSPIYSEVVDFKDAWKTYGTGDDCKSRTGVKEKEISLSNNTRRLFSH</sequence>
<name>A0AAN8WYT5_HALRR</name>
<feature type="region of interest" description="Disordered" evidence="1">
    <location>
        <begin position="60"/>
        <end position="120"/>
    </location>
</feature>
<proteinExistence type="predicted"/>
<evidence type="ECO:0000313" key="2">
    <source>
        <dbReference type="EMBL" id="KAK7074517.1"/>
    </source>
</evidence>
<feature type="region of interest" description="Disordered" evidence="1">
    <location>
        <begin position="1"/>
        <end position="42"/>
    </location>
</feature>
<accession>A0AAN8WYT5</accession>
<dbReference type="AlphaFoldDB" id="A0AAN8WYT5"/>
<keyword evidence="3" id="KW-1185">Reference proteome</keyword>
<evidence type="ECO:0000256" key="1">
    <source>
        <dbReference type="SAM" id="MobiDB-lite"/>
    </source>
</evidence>
<feature type="non-terminal residue" evidence="2">
    <location>
        <position position="1"/>
    </location>
</feature>
<organism evidence="2 3">
    <name type="scientific">Halocaridina rubra</name>
    <name type="common">Hawaiian red shrimp</name>
    <dbReference type="NCBI Taxonomy" id="373956"/>
    <lineage>
        <taxon>Eukaryota</taxon>
        <taxon>Metazoa</taxon>
        <taxon>Ecdysozoa</taxon>
        <taxon>Arthropoda</taxon>
        <taxon>Crustacea</taxon>
        <taxon>Multicrustacea</taxon>
        <taxon>Malacostraca</taxon>
        <taxon>Eumalacostraca</taxon>
        <taxon>Eucarida</taxon>
        <taxon>Decapoda</taxon>
        <taxon>Pleocyemata</taxon>
        <taxon>Caridea</taxon>
        <taxon>Atyoidea</taxon>
        <taxon>Atyidae</taxon>
        <taxon>Halocaridina</taxon>
    </lineage>
</organism>
<evidence type="ECO:0000313" key="3">
    <source>
        <dbReference type="Proteomes" id="UP001381693"/>
    </source>
</evidence>
<gene>
    <name evidence="2" type="ORF">SK128_027605</name>
</gene>